<reference evidence="2 3" key="1">
    <citation type="submission" date="2019-05" db="EMBL/GenBank/DDBJ databases">
        <title>Mikania micrantha, genome provides insights into the molecular mechanism of rapid growth.</title>
        <authorList>
            <person name="Liu B."/>
        </authorList>
    </citation>
    <scope>NUCLEOTIDE SEQUENCE [LARGE SCALE GENOMIC DNA]</scope>
    <source>
        <strain evidence="2">NLD-2019</strain>
        <tissue evidence="2">Leaf</tissue>
    </source>
</reference>
<sequence length="110" mass="12458">MMNVGENGAYKTELRMVRNRKTKFLSKNGKKWSSRYVMAKLRVLRGTRCLKISEISPDFSAPKTPPSPSKFSSSNTSNLCFEASGTYRSHPEALKQVLIIFLSAELLQIR</sequence>
<evidence type="ECO:0000313" key="2">
    <source>
        <dbReference type="EMBL" id="KAD3067063.1"/>
    </source>
</evidence>
<gene>
    <name evidence="2" type="ORF">E3N88_34943</name>
</gene>
<name>A0A5N6M281_9ASTR</name>
<dbReference type="EMBL" id="SZYD01000017">
    <property type="protein sequence ID" value="KAD3067063.1"/>
    <property type="molecule type" value="Genomic_DNA"/>
</dbReference>
<keyword evidence="3" id="KW-1185">Reference proteome</keyword>
<evidence type="ECO:0000313" key="3">
    <source>
        <dbReference type="Proteomes" id="UP000326396"/>
    </source>
</evidence>
<comment type="caution">
    <text evidence="2">The sequence shown here is derived from an EMBL/GenBank/DDBJ whole genome shotgun (WGS) entry which is preliminary data.</text>
</comment>
<feature type="region of interest" description="Disordered" evidence="1">
    <location>
        <begin position="56"/>
        <end position="75"/>
    </location>
</feature>
<protein>
    <submittedName>
        <fullName evidence="2">Uncharacterized protein</fullName>
    </submittedName>
</protein>
<organism evidence="2 3">
    <name type="scientific">Mikania micrantha</name>
    <name type="common">bitter vine</name>
    <dbReference type="NCBI Taxonomy" id="192012"/>
    <lineage>
        <taxon>Eukaryota</taxon>
        <taxon>Viridiplantae</taxon>
        <taxon>Streptophyta</taxon>
        <taxon>Embryophyta</taxon>
        <taxon>Tracheophyta</taxon>
        <taxon>Spermatophyta</taxon>
        <taxon>Magnoliopsida</taxon>
        <taxon>eudicotyledons</taxon>
        <taxon>Gunneridae</taxon>
        <taxon>Pentapetalae</taxon>
        <taxon>asterids</taxon>
        <taxon>campanulids</taxon>
        <taxon>Asterales</taxon>
        <taxon>Asteraceae</taxon>
        <taxon>Asteroideae</taxon>
        <taxon>Heliantheae alliance</taxon>
        <taxon>Eupatorieae</taxon>
        <taxon>Mikania</taxon>
    </lineage>
</organism>
<proteinExistence type="predicted"/>
<accession>A0A5N6M281</accession>
<evidence type="ECO:0000256" key="1">
    <source>
        <dbReference type="SAM" id="MobiDB-lite"/>
    </source>
</evidence>
<dbReference type="AlphaFoldDB" id="A0A5N6M281"/>
<dbReference type="Proteomes" id="UP000326396">
    <property type="component" value="Linkage Group LG7"/>
</dbReference>